<dbReference type="InterPro" id="IPR004399">
    <property type="entry name" value="HMP/HMP-P_kinase_dom"/>
</dbReference>
<evidence type="ECO:0000256" key="4">
    <source>
        <dbReference type="ARBA" id="ARBA00022723"/>
    </source>
</evidence>
<keyword evidence="16" id="KW-1185">Reference proteome</keyword>
<dbReference type="PANTHER" id="PTHR20858">
    <property type="entry name" value="PHOSPHOMETHYLPYRIMIDINE KINASE"/>
    <property type="match status" value="1"/>
</dbReference>
<accession>A0A2W3YSS1</accession>
<dbReference type="CDD" id="cd01169">
    <property type="entry name" value="HMPP_kinase"/>
    <property type="match status" value="1"/>
</dbReference>
<reference evidence="15 16" key="1">
    <citation type="submission" date="2017-11" db="EMBL/GenBank/DDBJ databases">
        <title>Draft genome sequence of Enterococcus plantarum TRW2 strain isolated from lettuce.</title>
        <authorList>
            <person name="Kim E.B."/>
            <person name="Marco M.L."/>
            <person name="Williams T.R."/>
            <person name="You I.H."/>
        </authorList>
    </citation>
    <scope>NUCLEOTIDE SEQUENCE [LARGE SCALE GENOMIC DNA]</scope>
    <source>
        <strain evidence="15 16">TRW2</strain>
    </source>
</reference>
<dbReference type="PANTHER" id="PTHR20858:SF19">
    <property type="entry name" value="PYRIDOXINE KINASE"/>
    <property type="match status" value="1"/>
</dbReference>
<feature type="domain" description="Pyridoxamine kinase/Phosphomethylpyrimidine kinase" evidence="14">
    <location>
        <begin position="12"/>
        <end position="257"/>
    </location>
</feature>
<dbReference type="GO" id="GO:0008972">
    <property type="term" value="F:phosphomethylpyrimidine kinase activity"/>
    <property type="evidence" value="ECO:0007669"/>
    <property type="project" value="InterPro"/>
</dbReference>
<dbReference type="GO" id="GO:0009228">
    <property type="term" value="P:thiamine biosynthetic process"/>
    <property type="evidence" value="ECO:0007669"/>
    <property type="project" value="InterPro"/>
</dbReference>
<keyword evidence="4" id="KW-0479">Metal-binding</keyword>
<sequence length="276" mass="29531">MIKKVLTVAGSDSSGGAGIQADLKTFEEYGTFGFSALTSIVTMDPDEGWSHTVTPIEPALVEKQLKTIFAGGPLDAMKTGMLGTIEAIEITRGYIDNYKMSNIVIDPVMACKGTNELLQPENVAAMTRLLLPTATITTPNLVEAGILSGIGELTSVEQMKDAAKKIIELGPKNVVIKGGHRLKTDRAVDLFYDGSTFTVFEDELFSTDYNHGAGCTFAAAVTAGLAKGYPVIDAVALAKKFVSTAIKNGQKINPFLGHVWHGAYNHAEDRMGKKEE</sequence>
<dbReference type="Proteomes" id="UP000249828">
    <property type="component" value="Unassembled WGS sequence"/>
</dbReference>
<evidence type="ECO:0000313" key="15">
    <source>
        <dbReference type="EMBL" id="PZL70651.1"/>
    </source>
</evidence>
<evidence type="ECO:0000259" key="14">
    <source>
        <dbReference type="Pfam" id="PF08543"/>
    </source>
</evidence>
<evidence type="ECO:0000256" key="7">
    <source>
        <dbReference type="ARBA" id="ARBA00022840"/>
    </source>
</evidence>
<evidence type="ECO:0000256" key="13">
    <source>
        <dbReference type="ARBA" id="ARBA00049293"/>
    </source>
</evidence>
<dbReference type="GO" id="GO:0046872">
    <property type="term" value="F:metal ion binding"/>
    <property type="evidence" value="ECO:0007669"/>
    <property type="project" value="UniProtKB-KW"/>
</dbReference>
<dbReference type="Pfam" id="PF08543">
    <property type="entry name" value="Phos_pyr_kin"/>
    <property type="match status" value="1"/>
</dbReference>
<dbReference type="Gene3D" id="3.40.1190.20">
    <property type="match status" value="1"/>
</dbReference>
<keyword evidence="5" id="KW-0547">Nucleotide-binding</keyword>
<protein>
    <recommendedName>
        <fullName evidence="2">pyridoxal kinase</fullName>
        <ecNumber evidence="2">2.7.1.35</ecNumber>
    </recommendedName>
    <alternativeName>
        <fullName evidence="10">PN/PL/PM kinase</fullName>
    </alternativeName>
    <alternativeName>
        <fullName evidence="11">Pyridoxal kinase</fullName>
    </alternativeName>
    <alternativeName>
        <fullName evidence="9">Pyridoxamine kinase</fullName>
    </alternativeName>
    <alternativeName>
        <fullName evidence="12">Vitamin B6 kinase</fullName>
    </alternativeName>
</protein>
<evidence type="ECO:0000256" key="6">
    <source>
        <dbReference type="ARBA" id="ARBA00022777"/>
    </source>
</evidence>
<keyword evidence="8" id="KW-0460">Magnesium</keyword>
<organism evidence="15 16">
    <name type="scientific">Enterococcus plantarum</name>
    <dbReference type="NCBI Taxonomy" id="1077675"/>
    <lineage>
        <taxon>Bacteria</taxon>
        <taxon>Bacillati</taxon>
        <taxon>Bacillota</taxon>
        <taxon>Bacilli</taxon>
        <taxon>Lactobacillales</taxon>
        <taxon>Enterococcaceae</taxon>
        <taxon>Enterococcus</taxon>
    </lineage>
</organism>
<dbReference type="RefSeq" id="WP_111248725.1">
    <property type="nucleotide sequence ID" value="NZ_JAFLVZ010000047.1"/>
</dbReference>
<dbReference type="EC" id="2.7.1.35" evidence="2"/>
<dbReference type="GO" id="GO:0005829">
    <property type="term" value="C:cytosol"/>
    <property type="evidence" value="ECO:0007669"/>
    <property type="project" value="TreeGrafter"/>
</dbReference>
<keyword evidence="6 15" id="KW-0418">Kinase</keyword>
<evidence type="ECO:0000256" key="10">
    <source>
        <dbReference type="ARBA" id="ARBA00042348"/>
    </source>
</evidence>
<evidence type="ECO:0000256" key="11">
    <source>
        <dbReference type="ARBA" id="ARBA00042396"/>
    </source>
</evidence>
<evidence type="ECO:0000313" key="16">
    <source>
        <dbReference type="Proteomes" id="UP000249828"/>
    </source>
</evidence>
<proteinExistence type="inferred from homology"/>
<evidence type="ECO:0000256" key="1">
    <source>
        <dbReference type="ARBA" id="ARBA00009879"/>
    </source>
</evidence>
<evidence type="ECO:0000256" key="2">
    <source>
        <dbReference type="ARBA" id="ARBA00012104"/>
    </source>
</evidence>
<keyword evidence="3" id="KW-0808">Transferase</keyword>
<evidence type="ECO:0000256" key="9">
    <source>
        <dbReference type="ARBA" id="ARBA00042307"/>
    </source>
</evidence>
<dbReference type="AlphaFoldDB" id="A0A2W3YSS1"/>
<dbReference type="STRING" id="1077675.BCR22_00415"/>
<evidence type="ECO:0000256" key="3">
    <source>
        <dbReference type="ARBA" id="ARBA00022679"/>
    </source>
</evidence>
<evidence type="ECO:0000256" key="12">
    <source>
        <dbReference type="ARBA" id="ARBA00042531"/>
    </source>
</evidence>
<evidence type="ECO:0000256" key="8">
    <source>
        <dbReference type="ARBA" id="ARBA00022842"/>
    </source>
</evidence>
<dbReference type="InterPro" id="IPR029056">
    <property type="entry name" value="Ribokinase-like"/>
</dbReference>
<dbReference type="GO" id="GO:0008478">
    <property type="term" value="F:pyridoxal kinase activity"/>
    <property type="evidence" value="ECO:0007669"/>
    <property type="project" value="UniProtKB-EC"/>
</dbReference>
<gene>
    <name evidence="15" type="primary">thiD</name>
    <name evidence="15" type="ORF">CI088_14780</name>
</gene>
<dbReference type="EMBL" id="PIEU01000112">
    <property type="protein sequence ID" value="PZL70651.1"/>
    <property type="molecule type" value="Genomic_DNA"/>
</dbReference>
<dbReference type="InterPro" id="IPR013749">
    <property type="entry name" value="PM/HMP-P_kinase-1"/>
</dbReference>
<comment type="catalytic activity">
    <reaction evidence="13">
        <text>pyridoxal + ATP = pyridoxal 5'-phosphate + ADP + H(+)</text>
        <dbReference type="Rhea" id="RHEA:10224"/>
        <dbReference type="ChEBI" id="CHEBI:15378"/>
        <dbReference type="ChEBI" id="CHEBI:17310"/>
        <dbReference type="ChEBI" id="CHEBI:30616"/>
        <dbReference type="ChEBI" id="CHEBI:456216"/>
        <dbReference type="ChEBI" id="CHEBI:597326"/>
        <dbReference type="EC" id="2.7.1.35"/>
    </reaction>
</comment>
<dbReference type="GO" id="GO:0008902">
    <property type="term" value="F:hydroxymethylpyrimidine kinase activity"/>
    <property type="evidence" value="ECO:0007669"/>
    <property type="project" value="TreeGrafter"/>
</dbReference>
<dbReference type="SUPFAM" id="SSF53613">
    <property type="entry name" value="Ribokinase-like"/>
    <property type="match status" value="1"/>
</dbReference>
<name>A0A2W3YSS1_9ENTE</name>
<comment type="caution">
    <text evidence="15">The sequence shown here is derived from an EMBL/GenBank/DDBJ whole genome shotgun (WGS) entry which is preliminary data.</text>
</comment>
<keyword evidence="7" id="KW-0067">ATP-binding</keyword>
<comment type="similarity">
    <text evidence="1">Belongs to the ThiD family.</text>
</comment>
<dbReference type="NCBIfam" id="TIGR00097">
    <property type="entry name" value="HMP-P_kinase"/>
    <property type="match status" value="1"/>
</dbReference>
<dbReference type="FunFam" id="3.40.1190.20:FF:000003">
    <property type="entry name" value="Phosphomethylpyrimidine kinase ThiD"/>
    <property type="match status" value="1"/>
</dbReference>
<dbReference type="GO" id="GO:0005524">
    <property type="term" value="F:ATP binding"/>
    <property type="evidence" value="ECO:0007669"/>
    <property type="project" value="UniProtKB-KW"/>
</dbReference>
<evidence type="ECO:0000256" key="5">
    <source>
        <dbReference type="ARBA" id="ARBA00022741"/>
    </source>
</evidence>